<dbReference type="STRING" id="429701.A0A2G9GG22"/>
<reference evidence="3" key="1">
    <citation type="journal article" date="2018" name="Gigascience">
        <title>Genome assembly of the Pink Ipe (Handroanthus impetiginosus, Bignoniaceae), a highly valued, ecologically keystone Neotropical timber forest tree.</title>
        <authorList>
            <person name="Silva-Junior O.B."/>
            <person name="Grattapaglia D."/>
            <person name="Novaes E."/>
            <person name="Collevatti R.G."/>
        </authorList>
    </citation>
    <scope>NUCLEOTIDE SEQUENCE [LARGE SCALE GENOMIC DNA]</scope>
    <source>
        <strain evidence="3">cv. UFG-1</strain>
    </source>
</reference>
<dbReference type="EMBL" id="NKXS01005252">
    <property type="protein sequence ID" value="PIN04162.1"/>
    <property type="molecule type" value="Genomic_DNA"/>
</dbReference>
<organism evidence="2 3">
    <name type="scientific">Handroanthus impetiginosus</name>
    <dbReference type="NCBI Taxonomy" id="429701"/>
    <lineage>
        <taxon>Eukaryota</taxon>
        <taxon>Viridiplantae</taxon>
        <taxon>Streptophyta</taxon>
        <taxon>Embryophyta</taxon>
        <taxon>Tracheophyta</taxon>
        <taxon>Spermatophyta</taxon>
        <taxon>Magnoliopsida</taxon>
        <taxon>eudicotyledons</taxon>
        <taxon>Gunneridae</taxon>
        <taxon>Pentapetalae</taxon>
        <taxon>asterids</taxon>
        <taxon>lamiids</taxon>
        <taxon>Lamiales</taxon>
        <taxon>Bignoniaceae</taxon>
        <taxon>Crescentiina</taxon>
        <taxon>Tabebuia alliance</taxon>
        <taxon>Handroanthus</taxon>
    </lineage>
</organism>
<evidence type="ECO:0000259" key="1">
    <source>
        <dbReference type="PROSITE" id="PS51806"/>
    </source>
</evidence>
<comment type="caution">
    <text evidence="2">The sequence shown here is derived from an EMBL/GenBank/DDBJ whole genome shotgun (WGS) entry which is preliminary data.</text>
</comment>
<dbReference type="PROSITE" id="PS51806">
    <property type="entry name" value="DOG1"/>
    <property type="match status" value="1"/>
</dbReference>
<dbReference type="AlphaFoldDB" id="A0A2G9GG22"/>
<dbReference type="InterPro" id="IPR025422">
    <property type="entry name" value="TGA_domain"/>
</dbReference>
<name>A0A2G9GG22_9LAMI</name>
<proteinExistence type="predicted"/>
<feature type="domain" description="DOG1" evidence="1">
    <location>
        <begin position="6"/>
        <end position="247"/>
    </location>
</feature>
<sequence length="253" mass="28617">MSTSDESKEACFYQEWMNLQEEELSELNSAISLKRNGSTNNAELTKLIDKIMNHFEDYMQKRSLMARADVSPYFAPTWCSSLERSVMWIGGCRPSSYIRLIYALCGMEIESQLTELLRGVSIQNLGELSGRQISMVDDLQSRTIREERKLSTRMASLQEDLLDHPLASIAVQSQGRSCEAGGNSVEEALDKHALAMAKILEAADQLRLKTLREIVSILTPPQAVDFLAAGKKLRLCMQDWGRKRDLEHGRELK</sequence>
<keyword evidence="3" id="KW-1185">Reference proteome</keyword>
<dbReference type="OrthoDB" id="1897224at2759"/>
<protein>
    <recommendedName>
        <fullName evidence="1">DOG1 domain-containing protein</fullName>
    </recommendedName>
</protein>
<evidence type="ECO:0000313" key="3">
    <source>
        <dbReference type="Proteomes" id="UP000231279"/>
    </source>
</evidence>
<dbReference type="PANTHER" id="PTHR46354">
    <property type="entry name" value="DOG1 DOMAIN-CONTAINING PROTEIN"/>
    <property type="match status" value="1"/>
</dbReference>
<dbReference type="Proteomes" id="UP000231279">
    <property type="component" value="Unassembled WGS sequence"/>
</dbReference>
<dbReference type="GO" id="GO:0043565">
    <property type="term" value="F:sequence-specific DNA binding"/>
    <property type="evidence" value="ECO:0007669"/>
    <property type="project" value="InterPro"/>
</dbReference>
<gene>
    <name evidence="2" type="ORF">CDL12_23295</name>
</gene>
<evidence type="ECO:0000313" key="2">
    <source>
        <dbReference type="EMBL" id="PIN04162.1"/>
    </source>
</evidence>
<accession>A0A2G9GG22</accession>
<dbReference type="Pfam" id="PF14144">
    <property type="entry name" value="DOG1"/>
    <property type="match status" value="1"/>
</dbReference>
<dbReference type="InterPro" id="IPR051886">
    <property type="entry name" value="Seed_Dev/Stress_Resp_Reg"/>
</dbReference>
<dbReference type="PANTHER" id="PTHR46354:SF7">
    <property type="entry name" value="PROTEIN DOG1-LIKE 1"/>
    <property type="match status" value="1"/>
</dbReference>
<dbReference type="GO" id="GO:0006351">
    <property type="term" value="P:DNA-templated transcription"/>
    <property type="evidence" value="ECO:0007669"/>
    <property type="project" value="InterPro"/>
</dbReference>